<reference evidence="1 2" key="1">
    <citation type="submission" date="2012-12" db="EMBL/GenBank/DDBJ databases">
        <title>Novel taxa of Listeriaceae from agricultural environments in the United States.</title>
        <authorList>
            <person name="den Bakker H.C."/>
            <person name="Allred A."/>
            <person name="Warchocki S."/>
            <person name="Wright E.M."/>
            <person name="Burrell A."/>
            <person name="Nightingale K.K."/>
            <person name="Kephart D."/>
            <person name="Wiedmann M."/>
        </authorList>
    </citation>
    <scope>NUCLEOTIDE SEQUENCE [LARGE SCALE GENOMIC DNA]</scope>
    <source>
        <strain evidence="1 2">FSL S10-1203</strain>
    </source>
</reference>
<proteinExistence type="predicted"/>
<sequence>MAEGKMLEEKLFSKHLNEEMDIIIYLPPEYSPLYKYPSFYRTRRERLREFWKIA</sequence>
<dbReference type="InterPro" id="IPR029058">
    <property type="entry name" value="AB_hydrolase_fold"/>
</dbReference>
<name>W7D5V6_9LIST</name>
<evidence type="ECO:0000313" key="1">
    <source>
        <dbReference type="EMBL" id="EUJ43206.1"/>
    </source>
</evidence>
<protein>
    <submittedName>
        <fullName evidence="1">Esterase</fullName>
    </submittedName>
</protein>
<accession>W7D5V6</accession>
<organism evidence="1 2">
    <name type="scientific">Listeria fleischmannii FSL S10-1203</name>
    <dbReference type="NCBI Taxonomy" id="1265822"/>
    <lineage>
        <taxon>Bacteria</taxon>
        <taxon>Bacillati</taxon>
        <taxon>Bacillota</taxon>
        <taxon>Bacilli</taxon>
        <taxon>Bacillales</taxon>
        <taxon>Listeriaceae</taxon>
        <taxon>Listeria</taxon>
    </lineage>
</organism>
<dbReference type="Proteomes" id="UP000019241">
    <property type="component" value="Unassembled WGS sequence"/>
</dbReference>
<comment type="caution">
    <text evidence="1">The sequence shown here is derived from an EMBL/GenBank/DDBJ whole genome shotgun (WGS) entry which is preliminary data.</text>
</comment>
<evidence type="ECO:0000313" key="2">
    <source>
        <dbReference type="Proteomes" id="UP000019241"/>
    </source>
</evidence>
<dbReference type="Gene3D" id="3.40.50.1820">
    <property type="entry name" value="alpha/beta hydrolase"/>
    <property type="match status" value="1"/>
</dbReference>
<dbReference type="EMBL" id="AODM01000100">
    <property type="protein sequence ID" value="EUJ43206.1"/>
    <property type="molecule type" value="Genomic_DNA"/>
</dbReference>
<dbReference type="PATRIC" id="fig|1265822.4.peg.4248"/>
<gene>
    <name evidence="1" type="ORF">MCOL2_20753</name>
</gene>
<dbReference type="AlphaFoldDB" id="W7D5V6"/>